<dbReference type="PROSITE" id="PS51635">
    <property type="entry name" value="PNPLA"/>
    <property type="match status" value="1"/>
</dbReference>
<evidence type="ECO:0000313" key="6">
    <source>
        <dbReference type="EMBL" id="MCH6170927.1"/>
    </source>
</evidence>
<dbReference type="RefSeq" id="WP_241041732.1">
    <property type="nucleotide sequence ID" value="NZ_BAAAJF010000017.1"/>
</dbReference>
<keyword evidence="2 4" id="KW-0442">Lipid degradation</keyword>
<proteinExistence type="predicted"/>
<protein>
    <submittedName>
        <fullName evidence="6">Patatin family protein</fullName>
    </submittedName>
</protein>
<feature type="domain" description="PNPLA" evidence="5">
    <location>
        <begin position="30"/>
        <end position="201"/>
    </location>
</feature>
<name>A0ABS9TQV8_9PSEU</name>
<dbReference type="SUPFAM" id="SSF52151">
    <property type="entry name" value="FabD/lysophospholipase-like"/>
    <property type="match status" value="1"/>
</dbReference>
<evidence type="ECO:0000256" key="2">
    <source>
        <dbReference type="ARBA" id="ARBA00022963"/>
    </source>
</evidence>
<dbReference type="PANTHER" id="PTHR14226">
    <property type="entry name" value="NEUROPATHY TARGET ESTERASE/SWISS CHEESE D.MELANOGASTER"/>
    <property type="match status" value="1"/>
</dbReference>
<comment type="caution">
    <text evidence="6">The sequence shown here is derived from an EMBL/GenBank/DDBJ whole genome shotgun (WGS) entry which is preliminary data.</text>
</comment>
<dbReference type="InterPro" id="IPR050301">
    <property type="entry name" value="NTE"/>
</dbReference>
<keyword evidence="3 4" id="KW-0443">Lipid metabolism</keyword>
<dbReference type="InterPro" id="IPR037483">
    <property type="entry name" value="YjjU-like"/>
</dbReference>
<comment type="caution">
    <text evidence="4">Lacks conserved residue(s) required for the propagation of feature annotation.</text>
</comment>
<accession>A0ABS9TQV8</accession>
<dbReference type="Pfam" id="PF01734">
    <property type="entry name" value="Patatin"/>
    <property type="match status" value="1"/>
</dbReference>
<dbReference type="EMBL" id="JAKXMK010000037">
    <property type="protein sequence ID" value="MCH6170927.1"/>
    <property type="molecule type" value="Genomic_DNA"/>
</dbReference>
<reference evidence="6 7" key="1">
    <citation type="submission" date="2022-03" db="EMBL/GenBank/DDBJ databases">
        <title>Pseudonocardia alaer sp. nov., a novel actinomycete isolated from reed forest soil.</title>
        <authorList>
            <person name="Wang L."/>
        </authorList>
    </citation>
    <scope>NUCLEOTIDE SEQUENCE [LARGE SCALE GENOMIC DNA]</scope>
    <source>
        <strain evidence="6 7">Y-16303</strain>
    </source>
</reference>
<dbReference type="Gene3D" id="3.40.1090.10">
    <property type="entry name" value="Cytosolic phospholipase A2 catalytic domain"/>
    <property type="match status" value="2"/>
</dbReference>
<dbReference type="InterPro" id="IPR002641">
    <property type="entry name" value="PNPLA_dom"/>
</dbReference>
<evidence type="ECO:0000259" key="5">
    <source>
        <dbReference type="PROSITE" id="PS51635"/>
    </source>
</evidence>
<gene>
    <name evidence="6" type="ORF">MMF94_34940</name>
</gene>
<dbReference type="CDD" id="cd07208">
    <property type="entry name" value="Pat_hypo_Ecoli_yjju_like"/>
    <property type="match status" value="1"/>
</dbReference>
<evidence type="ECO:0000256" key="4">
    <source>
        <dbReference type="PROSITE-ProRule" id="PRU01161"/>
    </source>
</evidence>
<sequence length="337" mass="37011">MTDTVLQLLRDRRQQRSTPEHRSDDARLVLLVEGGSSRGAYSSGMAIAIEQLGLLPMFDAVYASSAGALNAAWLLCGRAESSMHAWWDPIIMRTTIDPRRALRRQPIVDTRFLVHTVYTEIMPMGFQEILDSTVEFHPIATDALTGQAVDLHEQIRDQTSLQAALRASTAMPLLAGDPIEIDGRPFVDAGVSEAVPVRTALAQKATHIVALRTRRTDETASAPSRGERLVMARWFARRAPGALETWLRREAIRAEEEQLLTSHPATLQIRPPIGSARIGRTERHPRLLRAAVDAGRQAALNELAGCIEEPGCRSTPRPGSEVGGEAVIRARARDSCN</sequence>
<evidence type="ECO:0000313" key="7">
    <source>
        <dbReference type="Proteomes" id="UP001299970"/>
    </source>
</evidence>
<evidence type="ECO:0000256" key="1">
    <source>
        <dbReference type="ARBA" id="ARBA00022801"/>
    </source>
</evidence>
<feature type="active site" description="Proton acceptor" evidence="4">
    <location>
        <position position="188"/>
    </location>
</feature>
<keyword evidence="1 4" id="KW-0378">Hydrolase</keyword>
<dbReference type="Proteomes" id="UP001299970">
    <property type="component" value="Unassembled WGS sequence"/>
</dbReference>
<evidence type="ECO:0000256" key="3">
    <source>
        <dbReference type="ARBA" id="ARBA00023098"/>
    </source>
</evidence>
<dbReference type="InterPro" id="IPR016035">
    <property type="entry name" value="Acyl_Trfase/lysoPLipase"/>
</dbReference>
<organism evidence="6 7">
    <name type="scientific">Pseudonocardia alaniniphila</name>
    <dbReference type="NCBI Taxonomy" id="75291"/>
    <lineage>
        <taxon>Bacteria</taxon>
        <taxon>Bacillati</taxon>
        <taxon>Actinomycetota</taxon>
        <taxon>Actinomycetes</taxon>
        <taxon>Pseudonocardiales</taxon>
        <taxon>Pseudonocardiaceae</taxon>
        <taxon>Pseudonocardia</taxon>
    </lineage>
</organism>
<dbReference type="PANTHER" id="PTHR14226:SF64">
    <property type="entry name" value="PNPLA DOMAIN-CONTAINING PROTEIN"/>
    <property type="match status" value="1"/>
</dbReference>
<keyword evidence="7" id="KW-1185">Reference proteome</keyword>
<feature type="active site" description="Nucleophile" evidence="4">
    <location>
        <position position="65"/>
    </location>
</feature>